<evidence type="ECO:0000256" key="2">
    <source>
        <dbReference type="ARBA" id="ARBA00023186"/>
    </source>
</evidence>
<dbReference type="SUPFAM" id="SSF50129">
    <property type="entry name" value="GroES-like"/>
    <property type="match status" value="1"/>
</dbReference>
<evidence type="ECO:0000313" key="3">
    <source>
        <dbReference type="Proteomes" id="UP001652624"/>
    </source>
</evidence>
<dbReference type="RefSeq" id="XP_060030132.1">
    <property type="nucleotide sequence ID" value="XM_060174149.1"/>
</dbReference>
<dbReference type="Pfam" id="PF00166">
    <property type="entry name" value="Cpn10"/>
    <property type="match status" value="1"/>
</dbReference>
<name>A0ABM3W0N1_ERIEU</name>
<sequence length="93" mass="10052">MAEQAFRKLLPLFEQVLLERSIAETVTKGGITLPEESQEKVVVAGLGTKRSGGKIQPFSMRVGGKVPPDFGGTILVLNDEDSYLEVVVFLGSM</sequence>
<protein>
    <submittedName>
        <fullName evidence="4">10 kDa heat shock protein, mitochondrial-like</fullName>
    </submittedName>
</protein>
<evidence type="ECO:0000256" key="1">
    <source>
        <dbReference type="ARBA" id="ARBA00006975"/>
    </source>
</evidence>
<evidence type="ECO:0000313" key="4">
    <source>
        <dbReference type="RefSeq" id="XP_060030132.1"/>
    </source>
</evidence>
<dbReference type="SMART" id="SM00883">
    <property type="entry name" value="Cpn10"/>
    <property type="match status" value="1"/>
</dbReference>
<accession>A0ABM3W0N1</accession>
<dbReference type="InterPro" id="IPR020818">
    <property type="entry name" value="Chaperonin_GroES"/>
</dbReference>
<comment type="similarity">
    <text evidence="1">Belongs to the GroES chaperonin family.</text>
</comment>
<dbReference type="Gene3D" id="2.30.33.40">
    <property type="entry name" value="GroES chaperonin"/>
    <property type="match status" value="1"/>
</dbReference>
<organism evidence="3 4">
    <name type="scientific">Erinaceus europaeus</name>
    <name type="common">Western European hedgehog</name>
    <dbReference type="NCBI Taxonomy" id="9365"/>
    <lineage>
        <taxon>Eukaryota</taxon>
        <taxon>Metazoa</taxon>
        <taxon>Chordata</taxon>
        <taxon>Craniata</taxon>
        <taxon>Vertebrata</taxon>
        <taxon>Euteleostomi</taxon>
        <taxon>Mammalia</taxon>
        <taxon>Eutheria</taxon>
        <taxon>Laurasiatheria</taxon>
        <taxon>Eulipotyphla</taxon>
        <taxon>Erinaceidae</taxon>
        <taxon>Erinaceinae</taxon>
        <taxon>Erinaceus</taxon>
    </lineage>
</organism>
<proteinExistence type="inferred from homology"/>
<dbReference type="GeneID" id="103107987"/>
<keyword evidence="2" id="KW-0143">Chaperone</keyword>
<dbReference type="PANTHER" id="PTHR10772:SF0">
    <property type="entry name" value="10 KDA HEAT SHOCK PROTEIN, MITOCHONDRIAL"/>
    <property type="match status" value="1"/>
</dbReference>
<dbReference type="Proteomes" id="UP001652624">
    <property type="component" value="Chromosome 16"/>
</dbReference>
<reference evidence="4" key="1">
    <citation type="submission" date="2025-08" db="UniProtKB">
        <authorList>
            <consortium name="RefSeq"/>
        </authorList>
    </citation>
    <scope>IDENTIFICATION</scope>
</reference>
<dbReference type="CDD" id="cd00320">
    <property type="entry name" value="cpn10"/>
    <property type="match status" value="1"/>
</dbReference>
<keyword evidence="3" id="KW-1185">Reference proteome</keyword>
<dbReference type="InterPro" id="IPR011032">
    <property type="entry name" value="GroES-like_sf"/>
</dbReference>
<dbReference type="PANTHER" id="PTHR10772">
    <property type="entry name" value="10 KDA HEAT SHOCK PROTEIN"/>
    <property type="match status" value="1"/>
</dbReference>
<gene>
    <name evidence="4" type="primary">LOC103107987</name>
</gene>
<dbReference type="InterPro" id="IPR037124">
    <property type="entry name" value="Chaperonin_GroES_sf"/>
</dbReference>